<evidence type="ECO:0000313" key="3">
    <source>
        <dbReference type="Proteomes" id="UP000682733"/>
    </source>
</evidence>
<protein>
    <submittedName>
        <fullName evidence="2">Uncharacterized protein</fullName>
    </submittedName>
</protein>
<sequence length="139" mass="16865">MMHDCVRVNGTGGTFDWKHKEQTPRGYLIVQEQMRREEEEKSWVTDPLIVEQNRQESARYREEWLDRLERQEKVAERRMQQRKIRRESMARIKQLRRQKTRRIKRQTAIPPSTSMSGPVFADGCWRFGLFSMRELPPLF</sequence>
<organism evidence="2 3">
    <name type="scientific">Didymodactylos carnosus</name>
    <dbReference type="NCBI Taxonomy" id="1234261"/>
    <lineage>
        <taxon>Eukaryota</taxon>
        <taxon>Metazoa</taxon>
        <taxon>Spiralia</taxon>
        <taxon>Gnathifera</taxon>
        <taxon>Rotifera</taxon>
        <taxon>Eurotatoria</taxon>
        <taxon>Bdelloidea</taxon>
        <taxon>Philodinida</taxon>
        <taxon>Philodinidae</taxon>
        <taxon>Didymodactylos</taxon>
    </lineage>
</organism>
<comment type="caution">
    <text evidence="2">The sequence shown here is derived from an EMBL/GenBank/DDBJ whole genome shotgun (WGS) entry which is preliminary data.</text>
</comment>
<name>A0A8S2UBX9_9BILA</name>
<evidence type="ECO:0000313" key="1">
    <source>
        <dbReference type="EMBL" id="CAF1546665.1"/>
    </source>
</evidence>
<gene>
    <name evidence="1" type="ORF">OVA965_LOCUS39059</name>
    <name evidence="2" type="ORF">TMI583_LOCUS40313</name>
</gene>
<dbReference type="Proteomes" id="UP000682733">
    <property type="component" value="Unassembled WGS sequence"/>
</dbReference>
<reference evidence="2" key="1">
    <citation type="submission" date="2021-02" db="EMBL/GenBank/DDBJ databases">
        <authorList>
            <person name="Nowell W R."/>
        </authorList>
    </citation>
    <scope>NUCLEOTIDE SEQUENCE</scope>
</reference>
<evidence type="ECO:0000313" key="2">
    <source>
        <dbReference type="EMBL" id="CAF4335789.1"/>
    </source>
</evidence>
<proteinExistence type="predicted"/>
<accession>A0A8S2UBX9</accession>
<dbReference type="AlphaFoldDB" id="A0A8S2UBX9"/>
<dbReference type="Proteomes" id="UP000677228">
    <property type="component" value="Unassembled WGS sequence"/>
</dbReference>
<dbReference type="EMBL" id="CAJNOK010039715">
    <property type="protein sequence ID" value="CAF1546665.1"/>
    <property type="molecule type" value="Genomic_DNA"/>
</dbReference>
<dbReference type="EMBL" id="CAJOBA010062117">
    <property type="protein sequence ID" value="CAF4335789.1"/>
    <property type="molecule type" value="Genomic_DNA"/>
</dbReference>